<keyword evidence="8" id="KW-0830">Ubiquinone</keyword>
<evidence type="ECO:0000256" key="3">
    <source>
        <dbReference type="ARBA" id="ARBA00022688"/>
    </source>
</evidence>
<dbReference type="NCBIfam" id="TIGR02396">
    <property type="entry name" value="diverge_rpsU"/>
    <property type="match status" value="1"/>
</dbReference>
<evidence type="ECO:0000259" key="7">
    <source>
        <dbReference type="Pfam" id="PF08511"/>
    </source>
</evidence>
<dbReference type="EMBL" id="FNZZ01000004">
    <property type="protein sequence ID" value="SEL67948.1"/>
    <property type="molecule type" value="Genomic_DNA"/>
</dbReference>
<comment type="similarity">
    <text evidence="2">Belongs to the COQ9 family.</text>
</comment>
<feature type="domain" description="COQ9 C-terminal" evidence="7">
    <location>
        <begin position="131"/>
        <end position="201"/>
    </location>
</feature>
<evidence type="ECO:0000256" key="2">
    <source>
        <dbReference type="ARBA" id="ARBA00010766"/>
    </source>
</evidence>
<keyword evidence="3" id="KW-0831">Ubiquinone biosynthesis</keyword>
<dbReference type="GO" id="GO:0006744">
    <property type="term" value="P:ubiquinone biosynthetic process"/>
    <property type="evidence" value="ECO:0007669"/>
    <property type="project" value="UniProtKB-KW"/>
</dbReference>
<dbReference type="RefSeq" id="WP_245708464.1">
    <property type="nucleotide sequence ID" value="NZ_FNZZ01000004.1"/>
</dbReference>
<evidence type="ECO:0000256" key="4">
    <source>
        <dbReference type="ARBA" id="ARBA00022946"/>
    </source>
</evidence>
<dbReference type="Pfam" id="PF08511">
    <property type="entry name" value="COQ9"/>
    <property type="match status" value="1"/>
</dbReference>
<reference evidence="9" key="1">
    <citation type="submission" date="2016-10" db="EMBL/GenBank/DDBJ databases">
        <authorList>
            <person name="Varghese N."/>
            <person name="Submissions S."/>
        </authorList>
    </citation>
    <scope>NUCLEOTIDE SEQUENCE [LARGE SCALE GENOMIC DNA]</scope>
    <source>
        <strain evidence="9">JS21-1</strain>
    </source>
</reference>
<dbReference type="GO" id="GO:0008289">
    <property type="term" value="F:lipid binding"/>
    <property type="evidence" value="ECO:0007669"/>
    <property type="project" value="UniProtKB-KW"/>
</dbReference>
<comment type="function">
    <text evidence="6">Membrane-associated protein that warps the membrane surface to access and bind aromatic isoprenes with high specificity, including ubiquinone (CoQ) isoprene intermediates and presents them directly to COQ7, therefore facilitating the COQ7-mediated hydroxylase step. Participates in the biosynthesis of coenzyme Q, also named ubiquinone, an essential lipid-soluble electron transporter for aerobic cellular respiration.</text>
</comment>
<keyword evidence="9" id="KW-1185">Reference proteome</keyword>
<dbReference type="STRING" id="1855283.SAMN05216382_2458"/>
<gene>
    <name evidence="8" type="ORF">SAMN05216382_2458</name>
</gene>
<accession>A0A1H7S6E5</accession>
<dbReference type="PANTHER" id="PTHR21427">
    <property type="entry name" value="UBIQUINONE BIOSYNTHESIS PROTEIN COQ9, MITOCHONDRIAL"/>
    <property type="match status" value="1"/>
</dbReference>
<evidence type="ECO:0000313" key="9">
    <source>
        <dbReference type="Proteomes" id="UP000199214"/>
    </source>
</evidence>
<organism evidence="8 9">
    <name type="scientific">Sphingomonas palmae</name>
    <dbReference type="NCBI Taxonomy" id="1855283"/>
    <lineage>
        <taxon>Bacteria</taxon>
        <taxon>Pseudomonadati</taxon>
        <taxon>Pseudomonadota</taxon>
        <taxon>Alphaproteobacteria</taxon>
        <taxon>Sphingomonadales</taxon>
        <taxon>Sphingomonadaceae</taxon>
        <taxon>Sphingomonas</taxon>
    </lineage>
</organism>
<name>A0A1H7S6E5_9SPHN</name>
<evidence type="ECO:0000313" key="8">
    <source>
        <dbReference type="EMBL" id="SEL67948.1"/>
    </source>
</evidence>
<proteinExistence type="inferred from homology"/>
<keyword evidence="4" id="KW-0809">Transit peptide</keyword>
<dbReference type="PANTHER" id="PTHR21427:SF19">
    <property type="entry name" value="UBIQUINONE BIOSYNTHESIS PROTEIN COQ9, MITOCHONDRIAL"/>
    <property type="match status" value="1"/>
</dbReference>
<evidence type="ECO:0000256" key="1">
    <source>
        <dbReference type="ARBA" id="ARBA00004749"/>
    </source>
</evidence>
<comment type="pathway">
    <text evidence="1">Cofactor biosynthesis; ubiquinone biosynthesis.</text>
</comment>
<dbReference type="InterPro" id="IPR012762">
    <property type="entry name" value="Ubiq_biosynth_COQ9"/>
</dbReference>
<dbReference type="Proteomes" id="UP000199214">
    <property type="component" value="Unassembled WGS sequence"/>
</dbReference>
<dbReference type="AlphaFoldDB" id="A0A1H7S6E5"/>
<dbReference type="Gene3D" id="1.10.357.10">
    <property type="entry name" value="Tetracycline Repressor, domain 2"/>
    <property type="match status" value="1"/>
</dbReference>
<evidence type="ECO:0000256" key="6">
    <source>
        <dbReference type="ARBA" id="ARBA00058104"/>
    </source>
</evidence>
<keyword evidence="5" id="KW-0446">Lipid-binding</keyword>
<sequence length="229" mass="25163">MTDTMADNAAAHDPADLTLDEVRQQLAPAIASNAAFDGWGDEARDYAAEGAGIDRDVAKLAFEDGAPAMIDAWFDNVDAEMAARLPADALAAIKIRQRITALIETRLDILSPDRESLRRAIAILALPTNVARAARLGWRSADRMWRLAGDTATDYNHYTKRAMLLATYAATITVFLDDDSEGHAETRAFLSRRIDNIMAIEKAKAGAAQRTRYRPSLSRFVGRLRYPVA</sequence>
<dbReference type="InterPro" id="IPR013718">
    <property type="entry name" value="COQ9_C"/>
</dbReference>
<evidence type="ECO:0000256" key="5">
    <source>
        <dbReference type="ARBA" id="ARBA00023121"/>
    </source>
</evidence>
<protein>
    <submittedName>
        <fullName evidence="8">Ubiquinone biosynthesis protein COQ9</fullName>
    </submittedName>
</protein>